<keyword evidence="6" id="KW-0862">Zinc</keyword>
<evidence type="ECO:0000259" key="10">
    <source>
        <dbReference type="PROSITE" id="PS51837"/>
    </source>
</evidence>
<evidence type="ECO:0000256" key="9">
    <source>
        <dbReference type="SAM" id="Phobius"/>
    </source>
</evidence>
<dbReference type="PROSITE" id="PS51837">
    <property type="entry name" value="LITAF"/>
    <property type="match status" value="1"/>
</dbReference>
<dbReference type="InterPro" id="IPR037519">
    <property type="entry name" value="LITAF_fam"/>
</dbReference>
<dbReference type="Pfam" id="PF10601">
    <property type="entry name" value="zf-LITAF-like"/>
    <property type="match status" value="1"/>
</dbReference>
<keyword evidence="9" id="KW-1133">Transmembrane helix</keyword>
<dbReference type="PANTHER" id="PTHR23292">
    <property type="entry name" value="LIPOPOLYSACCHARIDE-INDUCED TUMOR NECROSIS FACTOR-ALPHA FACTOR"/>
    <property type="match status" value="1"/>
</dbReference>
<evidence type="ECO:0000313" key="12">
    <source>
        <dbReference type="Proteomes" id="UP000015104"/>
    </source>
</evidence>
<accession>T1KY40</accession>
<feature type="domain" description="LITAF" evidence="10">
    <location>
        <begin position="55"/>
        <end position="139"/>
    </location>
</feature>
<comment type="subcellular location">
    <subcellularLocation>
        <location evidence="2">Endosome membrane</location>
        <topology evidence="2">Peripheral membrane protein</topology>
    </subcellularLocation>
    <subcellularLocation>
        <location evidence="1">Late endosome membrane</location>
    </subcellularLocation>
    <subcellularLocation>
        <location evidence="3">Lysosome membrane</location>
        <topology evidence="3">Peripheral membrane protein</topology>
        <orientation evidence="3">Cytoplasmic side</orientation>
    </subcellularLocation>
</comment>
<evidence type="ECO:0000313" key="11">
    <source>
        <dbReference type="EnsemblMetazoa" id="tetur26g02370.1"/>
    </source>
</evidence>
<dbReference type="STRING" id="32264.T1KY40"/>
<evidence type="ECO:0000256" key="6">
    <source>
        <dbReference type="ARBA" id="ARBA00022833"/>
    </source>
</evidence>
<keyword evidence="12" id="KW-1185">Reference proteome</keyword>
<reference evidence="11" key="2">
    <citation type="submission" date="2015-06" db="UniProtKB">
        <authorList>
            <consortium name="EnsemblMetazoa"/>
        </authorList>
    </citation>
    <scope>IDENTIFICATION</scope>
</reference>
<feature type="transmembrane region" description="Helical" evidence="9">
    <location>
        <begin position="87"/>
        <end position="108"/>
    </location>
</feature>
<dbReference type="HOGENOM" id="CLU_095549_3_0_1"/>
<dbReference type="Proteomes" id="UP000015104">
    <property type="component" value="Unassembled WGS sequence"/>
</dbReference>
<dbReference type="AlphaFoldDB" id="T1KY40"/>
<dbReference type="PANTHER" id="PTHR23292:SF46">
    <property type="entry name" value="LIPOPOLYSACCHARIDE-INDUCED TUMOR NECROSIS FACTOR-ALPHA FACTOR HOMOLOG"/>
    <property type="match status" value="1"/>
</dbReference>
<dbReference type="GO" id="GO:0005634">
    <property type="term" value="C:nucleus"/>
    <property type="evidence" value="ECO:0007669"/>
    <property type="project" value="TreeGrafter"/>
</dbReference>
<dbReference type="InterPro" id="IPR006629">
    <property type="entry name" value="LITAF"/>
</dbReference>
<proteinExistence type="inferred from homology"/>
<dbReference type="SMART" id="SM00714">
    <property type="entry name" value="LITAF"/>
    <property type="match status" value="1"/>
</dbReference>
<dbReference type="GO" id="GO:0098574">
    <property type="term" value="C:cytoplasmic side of lysosomal membrane"/>
    <property type="evidence" value="ECO:0007669"/>
    <property type="project" value="TreeGrafter"/>
</dbReference>
<evidence type="ECO:0000256" key="7">
    <source>
        <dbReference type="ARBA" id="ARBA00023136"/>
    </source>
</evidence>
<evidence type="ECO:0000256" key="4">
    <source>
        <dbReference type="ARBA" id="ARBA00005975"/>
    </source>
</evidence>
<keyword evidence="9" id="KW-0812">Transmembrane</keyword>
<evidence type="ECO:0000256" key="3">
    <source>
        <dbReference type="ARBA" id="ARBA00004630"/>
    </source>
</evidence>
<dbReference type="EMBL" id="CAEY01000699">
    <property type="status" value="NOT_ANNOTATED_CDS"/>
    <property type="molecule type" value="Genomic_DNA"/>
</dbReference>
<sequence>MDSKSGYPQFSASAPAPAPDFGPPPPYQVENHPPLTTNQRAPLISSSINDTPVHYEHPIQTPKPIYGPYAQTDYCPRCKQTIATRTAYKVGFVTWVASAACILVGGFLGCCLIPCCTDFTRDVEHYCPNCHLKLGLHQRI</sequence>
<dbReference type="OMA" id="TTAWHTH"/>
<gene>
    <name evidence="11" type="primary">107368381</name>
</gene>
<keyword evidence="5" id="KW-0479">Metal-binding</keyword>
<dbReference type="GO" id="GO:0008270">
    <property type="term" value="F:zinc ion binding"/>
    <property type="evidence" value="ECO:0007669"/>
    <property type="project" value="TreeGrafter"/>
</dbReference>
<feature type="compositionally biased region" description="Pro residues" evidence="8">
    <location>
        <begin position="16"/>
        <end position="27"/>
    </location>
</feature>
<reference evidence="12" key="1">
    <citation type="submission" date="2011-08" db="EMBL/GenBank/DDBJ databases">
        <authorList>
            <person name="Rombauts S."/>
        </authorList>
    </citation>
    <scope>NUCLEOTIDE SEQUENCE</scope>
    <source>
        <strain evidence="12">London</strain>
    </source>
</reference>
<organism evidence="11 12">
    <name type="scientific">Tetranychus urticae</name>
    <name type="common">Two-spotted spider mite</name>
    <dbReference type="NCBI Taxonomy" id="32264"/>
    <lineage>
        <taxon>Eukaryota</taxon>
        <taxon>Metazoa</taxon>
        <taxon>Ecdysozoa</taxon>
        <taxon>Arthropoda</taxon>
        <taxon>Chelicerata</taxon>
        <taxon>Arachnida</taxon>
        <taxon>Acari</taxon>
        <taxon>Acariformes</taxon>
        <taxon>Trombidiformes</taxon>
        <taxon>Prostigmata</taxon>
        <taxon>Eleutherengona</taxon>
        <taxon>Raphignathae</taxon>
        <taxon>Tetranychoidea</taxon>
        <taxon>Tetranychidae</taxon>
        <taxon>Tetranychus</taxon>
    </lineage>
</organism>
<evidence type="ECO:0000256" key="1">
    <source>
        <dbReference type="ARBA" id="ARBA00004414"/>
    </source>
</evidence>
<evidence type="ECO:0000256" key="8">
    <source>
        <dbReference type="SAM" id="MobiDB-lite"/>
    </source>
</evidence>
<protein>
    <recommendedName>
        <fullName evidence="10">LITAF domain-containing protein</fullName>
    </recommendedName>
</protein>
<name>T1KY40_TETUR</name>
<dbReference type="KEGG" id="tut:107368381"/>
<dbReference type="OrthoDB" id="4713066at2759"/>
<dbReference type="GO" id="GO:0098560">
    <property type="term" value="C:cytoplasmic side of late endosome membrane"/>
    <property type="evidence" value="ECO:0007669"/>
    <property type="project" value="TreeGrafter"/>
</dbReference>
<feature type="region of interest" description="Disordered" evidence="8">
    <location>
        <begin position="1"/>
        <end position="40"/>
    </location>
</feature>
<evidence type="ECO:0000256" key="5">
    <source>
        <dbReference type="ARBA" id="ARBA00022723"/>
    </source>
</evidence>
<comment type="similarity">
    <text evidence="4">Belongs to the CDIP1/LITAF family.</text>
</comment>
<evidence type="ECO:0000256" key="2">
    <source>
        <dbReference type="ARBA" id="ARBA00004481"/>
    </source>
</evidence>
<keyword evidence="7 9" id="KW-0472">Membrane</keyword>
<dbReference type="EnsemblMetazoa" id="tetur26g02370.1">
    <property type="protein sequence ID" value="tetur26g02370.1"/>
    <property type="gene ID" value="tetur26g02370"/>
</dbReference>